<proteinExistence type="inferred from homology"/>
<keyword evidence="3" id="KW-1003">Cell membrane</keyword>
<dbReference type="PANTHER" id="PTHR33452:SF1">
    <property type="entry name" value="INNER MEMBRANE PROTEIN YPHA-RELATED"/>
    <property type="match status" value="1"/>
</dbReference>
<accession>A0A176Q9B0</accession>
<keyword evidence="9" id="KW-1185">Reference proteome</keyword>
<evidence type="ECO:0000313" key="8">
    <source>
        <dbReference type="EMBL" id="OAB86297.1"/>
    </source>
</evidence>
<dbReference type="InterPro" id="IPR051907">
    <property type="entry name" value="DoxX-like_oxidoreductase"/>
</dbReference>
<evidence type="ECO:0000256" key="6">
    <source>
        <dbReference type="ARBA" id="ARBA00023136"/>
    </source>
</evidence>
<dbReference type="InterPro" id="IPR032808">
    <property type="entry name" value="DoxX"/>
</dbReference>
<sequence length="146" mass="15102">MNRVLLDPALLVLRAVLGVTMFLHGWQKLTGPGLEGVGGMFDQMGVPLAQVAGPATMLVELVGGVLLVLGLATRVAAAAVLVVSVGAIVIVHWSAGFYAADGGYELVLVLAAMALTLVLTGPGAWSLDAPFARRRSPERAREMVSA</sequence>
<organism evidence="8 9">
    <name type="scientific">Janibacter melonis</name>
    <dbReference type="NCBI Taxonomy" id="262209"/>
    <lineage>
        <taxon>Bacteria</taxon>
        <taxon>Bacillati</taxon>
        <taxon>Actinomycetota</taxon>
        <taxon>Actinomycetes</taxon>
        <taxon>Micrococcales</taxon>
        <taxon>Intrasporangiaceae</taxon>
        <taxon>Janibacter</taxon>
    </lineage>
</organism>
<dbReference type="EMBL" id="LQZG01000004">
    <property type="protein sequence ID" value="OAB86297.1"/>
    <property type="molecule type" value="Genomic_DNA"/>
</dbReference>
<keyword evidence="5 7" id="KW-1133">Transmembrane helix</keyword>
<dbReference type="Proteomes" id="UP000076976">
    <property type="component" value="Unassembled WGS sequence"/>
</dbReference>
<dbReference type="GO" id="GO:0005886">
    <property type="term" value="C:plasma membrane"/>
    <property type="evidence" value="ECO:0007669"/>
    <property type="project" value="UniProtKB-SubCell"/>
</dbReference>
<evidence type="ECO:0000256" key="2">
    <source>
        <dbReference type="ARBA" id="ARBA00006679"/>
    </source>
</evidence>
<dbReference type="PANTHER" id="PTHR33452">
    <property type="entry name" value="OXIDOREDUCTASE CATD-RELATED"/>
    <property type="match status" value="1"/>
</dbReference>
<evidence type="ECO:0000256" key="3">
    <source>
        <dbReference type="ARBA" id="ARBA00022475"/>
    </source>
</evidence>
<keyword evidence="4 7" id="KW-0812">Transmembrane</keyword>
<evidence type="ECO:0000256" key="4">
    <source>
        <dbReference type="ARBA" id="ARBA00022692"/>
    </source>
</evidence>
<feature type="transmembrane region" description="Helical" evidence="7">
    <location>
        <begin position="51"/>
        <end position="72"/>
    </location>
</feature>
<feature type="transmembrane region" description="Helical" evidence="7">
    <location>
        <begin position="79"/>
        <end position="100"/>
    </location>
</feature>
<name>A0A176Q9B0_9MICO</name>
<dbReference type="AlphaFoldDB" id="A0A176Q9B0"/>
<evidence type="ECO:0000256" key="5">
    <source>
        <dbReference type="ARBA" id="ARBA00022989"/>
    </source>
</evidence>
<evidence type="ECO:0008006" key="10">
    <source>
        <dbReference type="Google" id="ProtNLM"/>
    </source>
</evidence>
<comment type="similarity">
    <text evidence="2">Belongs to the DoxX family.</text>
</comment>
<evidence type="ECO:0000313" key="9">
    <source>
        <dbReference type="Proteomes" id="UP000076976"/>
    </source>
</evidence>
<comment type="caution">
    <text evidence="8">The sequence shown here is derived from an EMBL/GenBank/DDBJ whole genome shotgun (WGS) entry which is preliminary data.</text>
</comment>
<evidence type="ECO:0000256" key="7">
    <source>
        <dbReference type="SAM" id="Phobius"/>
    </source>
</evidence>
<protein>
    <recommendedName>
        <fullName evidence="10">DoxX family protein</fullName>
    </recommendedName>
</protein>
<comment type="subcellular location">
    <subcellularLocation>
        <location evidence="1">Cell membrane</location>
        <topology evidence="1">Multi-pass membrane protein</topology>
    </subcellularLocation>
</comment>
<keyword evidence="6 7" id="KW-0472">Membrane</keyword>
<reference evidence="8 9" key="1">
    <citation type="submission" date="2016-01" db="EMBL/GenBank/DDBJ databases">
        <title>Janibacter melonis strain CD11_4 genome sequencing and assembly.</title>
        <authorList>
            <person name="Nair G.R."/>
            <person name="Kaur G."/>
            <person name="Chander A.M."/>
            <person name="Mayilraj S."/>
        </authorList>
    </citation>
    <scope>NUCLEOTIDE SEQUENCE [LARGE SCALE GENOMIC DNA]</scope>
    <source>
        <strain evidence="8 9">CD11-4</strain>
    </source>
</reference>
<dbReference type="RefSeq" id="WP_068276801.1">
    <property type="nucleotide sequence ID" value="NZ_LQZG01000004.1"/>
</dbReference>
<evidence type="ECO:0000256" key="1">
    <source>
        <dbReference type="ARBA" id="ARBA00004651"/>
    </source>
</evidence>
<dbReference type="STRING" id="262209.AWH69_13185"/>
<gene>
    <name evidence="8" type="ORF">AWH69_13185</name>
</gene>
<feature type="transmembrane region" description="Helical" evidence="7">
    <location>
        <begin position="106"/>
        <end position="127"/>
    </location>
</feature>
<dbReference type="Pfam" id="PF07681">
    <property type="entry name" value="DoxX"/>
    <property type="match status" value="1"/>
</dbReference>